<keyword evidence="1" id="KW-0560">Oxidoreductase</keyword>
<dbReference type="InterPro" id="IPR050564">
    <property type="entry name" value="F420-G6PD/mer"/>
</dbReference>
<sequence>MTKQRWGVTIPLMGVTLADHRKYIEEIAELGFTDVWSSEAGAHDAFTPLALAAAWTPSLRLGSAVIPVYTRGPALLAQSIASLCEAAPGRVAVGLGTSSNVIVSRWNNIPFDKPYQRTRDTIRFLRSALAGEKVTEEYETFKVDGFRLGLRVKEQPQILVGALRPGMLKLAGEEGDGAIVNWLSADDVKVVAPLVGAEKEVAARIFVMPSEDRAAVRAMGTRLIAEYMNVPVYAAFHEWIGRGEAFRDMWDAWKAGDRKKATESIPDEVLDALIVNGSPEECAQHVKKYAANGITTPMPMMLASPEDTMKVLRALAPSA</sequence>
<organism evidence="3">
    <name type="scientific">freshwater metagenome</name>
    <dbReference type="NCBI Taxonomy" id="449393"/>
    <lineage>
        <taxon>unclassified sequences</taxon>
        <taxon>metagenomes</taxon>
        <taxon>ecological metagenomes</taxon>
    </lineage>
</organism>
<dbReference type="InterPro" id="IPR036661">
    <property type="entry name" value="Luciferase-like_sf"/>
</dbReference>
<name>A0A6J6KZ90_9ZZZZ</name>
<dbReference type="PANTHER" id="PTHR43244">
    <property type="match status" value="1"/>
</dbReference>
<dbReference type="Gene3D" id="3.20.20.30">
    <property type="entry name" value="Luciferase-like domain"/>
    <property type="match status" value="1"/>
</dbReference>
<gene>
    <name evidence="3" type="ORF">UFOPK2242_00608</name>
    <name evidence="4" type="ORF">UFOPK2925_00788</name>
</gene>
<dbReference type="NCBIfam" id="TIGR03841">
    <property type="entry name" value="F420_Rv3093c"/>
    <property type="match status" value="1"/>
</dbReference>
<dbReference type="InterPro" id="IPR011251">
    <property type="entry name" value="Luciferase-like_dom"/>
</dbReference>
<accession>A0A6J6KZ90</accession>
<feature type="domain" description="Luciferase-like" evidence="2">
    <location>
        <begin position="15"/>
        <end position="295"/>
    </location>
</feature>
<dbReference type="Pfam" id="PF00296">
    <property type="entry name" value="Bac_luciferase"/>
    <property type="match status" value="1"/>
</dbReference>
<protein>
    <submittedName>
        <fullName evidence="3">Unannotated protein</fullName>
    </submittedName>
</protein>
<dbReference type="InterPro" id="IPR022526">
    <property type="entry name" value="F420_Rv3093c"/>
</dbReference>
<evidence type="ECO:0000256" key="1">
    <source>
        <dbReference type="ARBA" id="ARBA00023002"/>
    </source>
</evidence>
<dbReference type="EMBL" id="CAEZWM010000057">
    <property type="protein sequence ID" value="CAB4654732.1"/>
    <property type="molecule type" value="Genomic_DNA"/>
</dbReference>
<dbReference type="EMBL" id="CAEZZU010000104">
    <property type="protein sequence ID" value="CAB4779904.1"/>
    <property type="molecule type" value="Genomic_DNA"/>
</dbReference>
<dbReference type="GO" id="GO:0016705">
    <property type="term" value="F:oxidoreductase activity, acting on paired donors, with incorporation or reduction of molecular oxygen"/>
    <property type="evidence" value="ECO:0007669"/>
    <property type="project" value="InterPro"/>
</dbReference>
<proteinExistence type="predicted"/>
<dbReference type="SUPFAM" id="SSF51679">
    <property type="entry name" value="Bacterial luciferase-like"/>
    <property type="match status" value="1"/>
</dbReference>
<dbReference type="PANTHER" id="PTHR43244:SF1">
    <property type="entry name" value="5,10-METHYLENETETRAHYDROMETHANOPTERIN REDUCTASE"/>
    <property type="match status" value="1"/>
</dbReference>
<reference evidence="3" key="1">
    <citation type="submission" date="2020-05" db="EMBL/GenBank/DDBJ databases">
        <authorList>
            <person name="Chiriac C."/>
            <person name="Salcher M."/>
            <person name="Ghai R."/>
            <person name="Kavagutti S V."/>
        </authorList>
    </citation>
    <scope>NUCLEOTIDE SEQUENCE</scope>
</reference>
<evidence type="ECO:0000313" key="4">
    <source>
        <dbReference type="EMBL" id="CAB4779904.1"/>
    </source>
</evidence>
<dbReference type="AlphaFoldDB" id="A0A6J6KZ90"/>
<evidence type="ECO:0000313" key="3">
    <source>
        <dbReference type="EMBL" id="CAB4654732.1"/>
    </source>
</evidence>
<evidence type="ECO:0000259" key="2">
    <source>
        <dbReference type="Pfam" id="PF00296"/>
    </source>
</evidence>
<dbReference type="CDD" id="cd01097">
    <property type="entry name" value="Tetrahydromethanopterin_reductase"/>
    <property type="match status" value="1"/>
</dbReference>